<keyword evidence="1" id="KW-0472">Membrane</keyword>
<feature type="transmembrane region" description="Helical" evidence="1">
    <location>
        <begin position="329"/>
        <end position="351"/>
    </location>
</feature>
<feature type="transmembrane region" description="Helical" evidence="1">
    <location>
        <begin position="141"/>
        <end position="163"/>
    </location>
</feature>
<dbReference type="OrthoDB" id="5294804at2"/>
<dbReference type="Pfam" id="PF03929">
    <property type="entry name" value="PepSY_TM"/>
    <property type="match status" value="1"/>
</dbReference>
<feature type="transmembrane region" description="Helical" evidence="1">
    <location>
        <begin position="189"/>
        <end position="210"/>
    </location>
</feature>
<gene>
    <name evidence="2" type="ORF">EHO65_18100</name>
</gene>
<dbReference type="EMBL" id="RQEY01000023">
    <property type="protein sequence ID" value="TGK36700.1"/>
    <property type="molecule type" value="Genomic_DNA"/>
</dbReference>
<keyword evidence="3" id="KW-1185">Reference proteome</keyword>
<comment type="caution">
    <text evidence="2">The sequence shown here is derived from an EMBL/GenBank/DDBJ whole genome shotgun (WGS) entry which is preliminary data.</text>
</comment>
<evidence type="ECO:0000313" key="2">
    <source>
        <dbReference type="EMBL" id="TGK36700.1"/>
    </source>
</evidence>
<name>A0A4R9GYW0_9LEPT</name>
<sequence>MSRKRLYQLHSTLGIFSSVFLIIVGLSGSFLIFGREIDQLLDPEEFVIQSVGTRKSIDSLREELRKKLPPHILAGWLIPEHSYQPDQVWVHFLDSETKEESVILLDPYNGSLKGKLKEDRSDSFYGWMLFLHYTLFLGNTGYVLIGLLGMIFVFQGISGIILYRNIWENLFRLRTLESIRTFFSDLHKLAGVFTLAFNLVLGFTGAWWNISTTINTIINGFPAQELGKFLEDSISIDSMIQGSTSQIQDFKLGFISFPHHKNGDPVVLYGTENENHPFRSRFGSYIVFDSKTSKLQDVWNLKEQNFVYSILDSFRPLHFGTFGGIFTKILWVILGLAPGVLSISGLAILISKQSARSSRKKEKAFK</sequence>
<keyword evidence="1" id="KW-0812">Transmembrane</keyword>
<protein>
    <submittedName>
        <fullName evidence="2">PepSY domain-containing protein</fullName>
    </submittedName>
</protein>
<dbReference type="AlphaFoldDB" id="A0A4R9GYW0"/>
<organism evidence="2 3">
    <name type="scientific">Leptospira andrefontaineae</name>
    <dbReference type="NCBI Taxonomy" id="2484976"/>
    <lineage>
        <taxon>Bacteria</taxon>
        <taxon>Pseudomonadati</taxon>
        <taxon>Spirochaetota</taxon>
        <taxon>Spirochaetia</taxon>
        <taxon>Leptospirales</taxon>
        <taxon>Leptospiraceae</taxon>
        <taxon>Leptospira</taxon>
    </lineage>
</organism>
<dbReference type="PANTHER" id="PTHR34219:SF8">
    <property type="entry name" value="PEPSY DOMAIN-CONTAINING PROTEIN"/>
    <property type="match status" value="1"/>
</dbReference>
<keyword evidence="1" id="KW-1133">Transmembrane helix</keyword>
<dbReference type="Proteomes" id="UP000298097">
    <property type="component" value="Unassembled WGS sequence"/>
</dbReference>
<dbReference type="RefSeq" id="WP_135775941.1">
    <property type="nucleotide sequence ID" value="NZ_RQEY01000023.1"/>
</dbReference>
<accession>A0A4R9GYW0</accession>
<feature type="transmembrane region" description="Helical" evidence="1">
    <location>
        <begin position="12"/>
        <end position="33"/>
    </location>
</feature>
<evidence type="ECO:0000313" key="3">
    <source>
        <dbReference type="Proteomes" id="UP000298097"/>
    </source>
</evidence>
<proteinExistence type="predicted"/>
<dbReference type="InterPro" id="IPR005625">
    <property type="entry name" value="PepSY-ass_TM"/>
</dbReference>
<evidence type="ECO:0000256" key="1">
    <source>
        <dbReference type="SAM" id="Phobius"/>
    </source>
</evidence>
<reference evidence="2" key="1">
    <citation type="journal article" date="2019" name="PLoS Negl. Trop. Dis.">
        <title>Revisiting the worldwide diversity of Leptospira species in the environment.</title>
        <authorList>
            <person name="Vincent A.T."/>
            <person name="Schiettekatte O."/>
            <person name="Bourhy P."/>
            <person name="Veyrier F.J."/>
            <person name="Picardeau M."/>
        </authorList>
    </citation>
    <scope>NUCLEOTIDE SEQUENCE [LARGE SCALE GENOMIC DNA]</scope>
    <source>
        <strain evidence="2">201800301</strain>
    </source>
</reference>
<dbReference type="PANTHER" id="PTHR34219">
    <property type="entry name" value="IRON-REGULATED INNER MEMBRANE PROTEIN-RELATED"/>
    <property type="match status" value="1"/>
</dbReference>